<feature type="chain" id="PRO_5028961434" evidence="1">
    <location>
        <begin position="26"/>
        <end position="152"/>
    </location>
</feature>
<dbReference type="AlphaFoldDB" id="A0A7G9SPK4"/>
<evidence type="ECO:0000313" key="2">
    <source>
        <dbReference type="EMBL" id="QNN69779.1"/>
    </source>
</evidence>
<dbReference type="Proteomes" id="UP000515804">
    <property type="component" value="Chromosome"/>
</dbReference>
<reference evidence="2 3" key="1">
    <citation type="submission" date="2020-08" db="EMBL/GenBank/DDBJ databases">
        <title>Genome sequence of Thermomonas carbonis KCTC 42013T.</title>
        <authorList>
            <person name="Hyun D.-W."/>
            <person name="Bae J.-W."/>
        </authorList>
    </citation>
    <scope>NUCLEOTIDE SEQUENCE [LARGE SCALE GENOMIC DNA]</scope>
    <source>
        <strain evidence="2 3">KCTC 42013</strain>
    </source>
</reference>
<feature type="signal peptide" evidence="1">
    <location>
        <begin position="1"/>
        <end position="25"/>
    </location>
</feature>
<evidence type="ECO:0000256" key="1">
    <source>
        <dbReference type="SAM" id="SignalP"/>
    </source>
</evidence>
<evidence type="ECO:0000313" key="3">
    <source>
        <dbReference type="Proteomes" id="UP000515804"/>
    </source>
</evidence>
<keyword evidence="1" id="KW-0732">Signal</keyword>
<name>A0A7G9SPK4_9GAMM</name>
<accession>A0A7G9SPK4</accession>
<keyword evidence="3" id="KW-1185">Reference proteome</keyword>
<dbReference type="EMBL" id="CP060719">
    <property type="protein sequence ID" value="QNN69779.1"/>
    <property type="molecule type" value="Genomic_DNA"/>
</dbReference>
<protein>
    <submittedName>
        <fullName evidence="2">Uncharacterized protein</fullName>
    </submittedName>
</protein>
<gene>
    <name evidence="2" type="ORF">H9L16_14165</name>
</gene>
<dbReference type="RefSeq" id="WP_187552296.1">
    <property type="nucleotide sequence ID" value="NZ_BMZL01000001.1"/>
</dbReference>
<proteinExistence type="predicted"/>
<sequence length="152" mass="16571">MNRIKAGVLVRAFLLLALAVLPAQATFAQSTDPDAPTLVTEHTISGINASNLSEDNTYYYAFDVRKGTLTWTLDLMPTNRSDAGGVLQWTLLTPKFDKLKYENLSAQGSPARQVKDLPITIKRRIIVKLVVSGNASYKIKLSGSAVDFGEGK</sequence>
<dbReference type="KEGG" id="tcn:H9L16_14165"/>
<organism evidence="2 3">
    <name type="scientific">Thermomonas carbonis</name>
    <dbReference type="NCBI Taxonomy" id="1463158"/>
    <lineage>
        <taxon>Bacteria</taxon>
        <taxon>Pseudomonadati</taxon>
        <taxon>Pseudomonadota</taxon>
        <taxon>Gammaproteobacteria</taxon>
        <taxon>Lysobacterales</taxon>
        <taxon>Lysobacteraceae</taxon>
        <taxon>Thermomonas</taxon>
    </lineage>
</organism>